<accession>A0ABV7DEV5</accession>
<dbReference type="PROSITE" id="PS50943">
    <property type="entry name" value="HTH_CROC1"/>
    <property type="match status" value="1"/>
</dbReference>
<dbReference type="SMART" id="SM00530">
    <property type="entry name" value="HTH_XRE"/>
    <property type="match status" value="1"/>
</dbReference>
<dbReference type="EMBL" id="JBHRSP010000016">
    <property type="protein sequence ID" value="MFC3073482.1"/>
    <property type="molecule type" value="Genomic_DNA"/>
</dbReference>
<evidence type="ECO:0000259" key="2">
    <source>
        <dbReference type="PROSITE" id="PS50943"/>
    </source>
</evidence>
<dbReference type="RefSeq" id="WP_257316964.1">
    <property type="nucleotide sequence ID" value="NZ_JANFDG010000024.1"/>
</dbReference>
<evidence type="ECO:0000313" key="4">
    <source>
        <dbReference type="Proteomes" id="UP001595377"/>
    </source>
</evidence>
<dbReference type="Proteomes" id="UP001595377">
    <property type="component" value="Unassembled WGS sequence"/>
</dbReference>
<keyword evidence="4" id="KW-1185">Reference proteome</keyword>
<dbReference type="Pfam" id="PF13560">
    <property type="entry name" value="HTH_31"/>
    <property type="match status" value="1"/>
</dbReference>
<reference evidence="4" key="1">
    <citation type="journal article" date="2019" name="Int. J. Syst. Evol. Microbiol.">
        <title>The Global Catalogue of Microorganisms (GCM) 10K type strain sequencing project: providing services to taxonomists for standard genome sequencing and annotation.</title>
        <authorList>
            <consortium name="The Broad Institute Genomics Platform"/>
            <consortium name="The Broad Institute Genome Sequencing Center for Infectious Disease"/>
            <person name="Wu L."/>
            <person name="Ma J."/>
        </authorList>
    </citation>
    <scope>NUCLEOTIDE SEQUENCE [LARGE SCALE GENOMIC DNA]</scope>
    <source>
        <strain evidence="4">KCTC 52677</strain>
    </source>
</reference>
<evidence type="ECO:0000256" key="1">
    <source>
        <dbReference type="SAM" id="Coils"/>
    </source>
</evidence>
<protein>
    <submittedName>
        <fullName evidence="3">Helix-turn-helix domain-containing protein</fullName>
    </submittedName>
</protein>
<sequence length="125" mass="13602">MLCNDTAPHSDDTLGGRISIAREAIGLSAEQAAERLGVLPSSWNAWERDRDVPRANRLAMMAGVLGVSPSWLLTGLGHGPLAQGPDDDPAELRRALRRAEEEIEVLNRRMRQIASRLEGEAVAQP</sequence>
<keyword evidence="1" id="KW-0175">Coiled coil</keyword>
<comment type="caution">
    <text evidence="3">The sequence shown here is derived from an EMBL/GenBank/DDBJ whole genome shotgun (WGS) entry which is preliminary data.</text>
</comment>
<dbReference type="SUPFAM" id="SSF47413">
    <property type="entry name" value="lambda repressor-like DNA-binding domains"/>
    <property type="match status" value="1"/>
</dbReference>
<proteinExistence type="predicted"/>
<gene>
    <name evidence="3" type="ORF">ACFOHH_10235</name>
</gene>
<evidence type="ECO:0000313" key="3">
    <source>
        <dbReference type="EMBL" id="MFC3073482.1"/>
    </source>
</evidence>
<dbReference type="InterPro" id="IPR010982">
    <property type="entry name" value="Lambda_DNA-bd_dom_sf"/>
</dbReference>
<dbReference type="CDD" id="cd00093">
    <property type="entry name" value="HTH_XRE"/>
    <property type="match status" value="1"/>
</dbReference>
<organism evidence="3 4">
    <name type="scientific">Shinella pollutisoli</name>
    <dbReference type="NCBI Taxonomy" id="2250594"/>
    <lineage>
        <taxon>Bacteria</taxon>
        <taxon>Pseudomonadati</taxon>
        <taxon>Pseudomonadota</taxon>
        <taxon>Alphaproteobacteria</taxon>
        <taxon>Hyphomicrobiales</taxon>
        <taxon>Rhizobiaceae</taxon>
        <taxon>Shinella</taxon>
    </lineage>
</organism>
<feature type="domain" description="HTH cro/C1-type" evidence="2">
    <location>
        <begin position="18"/>
        <end position="72"/>
    </location>
</feature>
<name>A0ABV7DEV5_9HYPH</name>
<dbReference type="Gene3D" id="1.10.260.40">
    <property type="entry name" value="lambda repressor-like DNA-binding domains"/>
    <property type="match status" value="1"/>
</dbReference>
<dbReference type="InterPro" id="IPR001387">
    <property type="entry name" value="Cro/C1-type_HTH"/>
</dbReference>
<feature type="coiled-coil region" evidence="1">
    <location>
        <begin position="89"/>
        <end position="116"/>
    </location>
</feature>